<protein>
    <recommendedName>
        <fullName evidence="16">CG-1 domain-containing protein</fullName>
    </recommendedName>
</protein>
<dbReference type="Gene3D" id="1.25.40.20">
    <property type="entry name" value="Ankyrin repeat-containing domain"/>
    <property type="match status" value="1"/>
</dbReference>
<dbReference type="Pfam" id="PF01833">
    <property type="entry name" value="TIG"/>
    <property type="match status" value="1"/>
</dbReference>
<evidence type="ECO:0000256" key="7">
    <source>
        <dbReference type="ARBA" id="ARBA00023015"/>
    </source>
</evidence>
<keyword evidence="9" id="KW-0175">Coiled coil</keyword>
<dbReference type="GO" id="GO:0005634">
    <property type="term" value="C:nucleus"/>
    <property type="evidence" value="ECO:0007669"/>
    <property type="project" value="UniProtKB-SubCell"/>
</dbReference>
<dbReference type="PROSITE" id="PS51437">
    <property type="entry name" value="CG_1"/>
    <property type="match status" value="1"/>
</dbReference>
<comment type="caution">
    <text evidence="17">The sequence shown here is derived from an EMBL/GenBank/DDBJ whole genome shotgun (WGS) entry which is preliminary data.</text>
</comment>
<evidence type="ECO:0000256" key="11">
    <source>
        <dbReference type="ARBA" id="ARBA00023159"/>
    </source>
</evidence>
<keyword evidence="6" id="KW-0112">Calmodulin-binding</keyword>
<dbReference type="InterPro" id="IPR005559">
    <property type="entry name" value="CG-1_dom"/>
</dbReference>
<comment type="subcellular location">
    <subcellularLocation>
        <location evidence="1">Nucleus</location>
    </subcellularLocation>
</comment>
<dbReference type="GO" id="GO:0009409">
    <property type="term" value="P:response to cold"/>
    <property type="evidence" value="ECO:0007669"/>
    <property type="project" value="UniProtKB-ARBA"/>
</dbReference>
<dbReference type="PROSITE" id="PS50088">
    <property type="entry name" value="ANK_REPEAT"/>
    <property type="match status" value="1"/>
</dbReference>
<dbReference type="PROSITE" id="PS50096">
    <property type="entry name" value="IQ"/>
    <property type="match status" value="3"/>
</dbReference>
<dbReference type="GO" id="GO:0005516">
    <property type="term" value="F:calmodulin binding"/>
    <property type="evidence" value="ECO:0007669"/>
    <property type="project" value="UniProtKB-KW"/>
</dbReference>
<dbReference type="Pfam" id="PF03859">
    <property type="entry name" value="CG-1"/>
    <property type="match status" value="1"/>
</dbReference>
<dbReference type="CDD" id="cd00102">
    <property type="entry name" value="IPT"/>
    <property type="match status" value="1"/>
</dbReference>
<dbReference type="InterPro" id="IPR014756">
    <property type="entry name" value="Ig_E-set"/>
</dbReference>
<name>A0AAV8RIA4_ENSVE</name>
<dbReference type="InterPro" id="IPR036770">
    <property type="entry name" value="Ankyrin_rpt-contain_sf"/>
</dbReference>
<evidence type="ECO:0000256" key="12">
    <source>
        <dbReference type="ARBA" id="ARBA00023163"/>
    </source>
</evidence>
<dbReference type="GO" id="GO:0006357">
    <property type="term" value="P:regulation of transcription by RNA polymerase II"/>
    <property type="evidence" value="ECO:0007669"/>
    <property type="project" value="TreeGrafter"/>
</dbReference>
<dbReference type="SUPFAM" id="SSF52540">
    <property type="entry name" value="P-loop containing nucleoside triphosphate hydrolases"/>
    <property type="match status" value="1"/>
</dbReference>
<evidence type="ECO:0000256" key="10">
    <source>
        <dbReference type="ARBA" id="ARBA00023125"/>
    </source>
</evidence>
<proteinExistence type="inferred from homology"/>
<evidence type="ECO:0000256" key="8">
    <source>
        <dbReference type="ARBA" id="ARBA00023043"/>
    </source>
</evidence>
<dbReference type="InterPro" id="IPR013783">
    <property type="entry name" value="Ig-like_fold"/>
</dbReference>
<dbReference type="GO" id="GO:0003712">
    <property type="term" value="F:transcription coregulator activity"/>
    <property type="evidence" value="ECO:0007669"/>
    <property type="project" value="TreeGrafter"/>
</dbReference>
<dbReference type="FunFam" id="2.60.40.10:FF:000314">
    <property type="entry name" value="Calmodulin-binding transcription activator 2"/>
    <property type="match status" value="1"/>
</dbReference>
<evidence type="ECO:0000256" key="15">
    <source>
        <dbReference type="SAM" id="MobiDB-lite"/>
    </source>
</evidence>
<dbReference type="SUPFAM" id="SSF81296">
    <property type="entry name" value="E set domains"/>
    <property type="match status" value="1"/>
</dbReference>
<evidence type="ECO:0000256" key="3">
    <source>
        <dbReference type="ARBA" id="ARBA00022553"/>
    </source>
</evidence>
<feature type="compositionally biased region" description="Polar residues" evidence="15">
    <location>
        <begin position="184"/>
        <end position="197"/>
    </location>
</feature>
<dbReference type="GO" id="GO:0003690">
    <property type="term" value="F:double-stranded DNA binding"/>
    <property type="evidence" value="ECO:0007669"/>
    <property type="project" value="TreeGrafter"/>
</dbReference>
<keyword evidence="5" id="KW-0106">Calcium</keyword>
<keyword evidence="11" id="KW-0010">Activator</keyword>
<dbReference type="InterPro" id="IPR000048">
    <property type="entry name" value="IQ_motif_EF-hand-BS"/>
</dbReference>
<dbReference type="SMART" id="SM00015">
    <property type="entry name" value="IQ"/>
    <property type="match status" value="2"/>
</dbReference>
<dbReference type="EMBL" id="JAQQAF010000003">
    <property type="protein sequence ID" value="KAJ8500532.1"/>
    <property type="molecule type" value="Genomic_DNA"/>
</dbReference>
<dbReference type="AlphaFoldDB" id="A0AAV8RIA4"/>
<dbReference type="SMART" id="SM01076">
    <property type="entry name" value="CG-1"/>
    <property type="match status" value="1"/>
</dbReference>
<keyword evidence="12" id="KW-0804">Transcription</keyword>
<keyword evidence="18" id="KW-1185">Reference proteome</keyword>
<dbReference type="InterPro" id="IPR002110">
    <property type="entry name" value="Ankyrin_rpt"/>
</dbReference>
<keyword evidence="13" id="KW-0539">Nucleus</keyword>
<keyword evidence="8 14" id="KW-0040">ANK repeat</keyword>
<evidence type="ECO:0000313" key="18">
    <source>
        <dbReference type="Proteomes" id="UP001222027"/>
    </source>
</evidence>
<dbReference type="PANTHER" id="PTHR23335">
    <property type="entry name" value="CALMODULIN-BINDING TRANSCRIPTION ACTIVATOR CAMTA"/>
    <property type="match status" value="1"/>
</dbReference>
<feature type="region of interest" description="Disordered" evidence="15">
    <location>
        <begin position="1065"/>
        <end position="1097"/>
    </location>
</feature>
<feature type="domain" description="CG-1" evidence="16">
    <location>
        <begin position="15"/>
        <end position="141"/>
    </location>
</feature>
<evidence type="ECO:0000313" key="17">
    <source>
        <dbReference type="EMBL" id="KAJ8500532.1"/>
    </source>
</evidence>
<evidence type="ECO:0000256" key="13">
    <source>
        <dbReference type="ARBA" id="ARBA00023242"/>
    </source>
</evidence>
<evidence type="ECO:0000256" key="1">
    <source>
        <dbReference type="ARBA" id="ARBA00004123"/>
    </source>
</evidence>
<reference evidence="17 18" key="1">
    <citation type="submission" date="2022-12" db="EMBL/GenBank/DDBJ databases">
        <title>Chromosome-scale assembly of the Ensete ventricosum genome.</title>
        <authorList>
            <person name="Dussert Y."/>
            <person name="Stocks J."/>
            <person name="Wendawek A."/>
            <person name="Woldeyes F."/>
            <person name="Nichols R.A."/>
            <person name="Borrell J.S."/>
        </authorList>
    </citation>
    <scope>NUCLEOTIDE SEQUENCE [LARGE SCALE GENOMIC DNA]</scope>
    <source>
        <strain evidence="18">cv. Maze</strain>
        <tissue evidence="17">Seeds</tissue>
    </source>
</reference>
<dbReference type="FunFam" id="1.20.5.190:FF:000003">
    <property type="entry name" value="Calmodulin-binding transcription activator 2"/>
    <property type="match status" value="1"/>
</dbReference>
<dbReference type="SMART" id="SM00248">
    <property type="entry name" value="ANK"/>
    <property type="match status" value="2"/>
</dbReference>
<gene>
    <name evidence="17" type="ORF">OPV22_011084</name>
</gene>
<comment type="similarity">
    <text evidence="2">Belongs to the CAMTA family.</text>
</comment>
<dbReference type="Proteomes" id="UP001222027">
    <property type="component" value="Unassembled WGS sequence"/>
</dbReference>
<feature type="repeat" description="ANK" evidence="14">
    <location>
        <begin position="755"/>
        <end position="787"/>
    </location>
</feature>
<evidence type="ECO:0000259" key="16">
    <source>
        <dbReference type="PROSITE" id="PS51437"/>
    </source>
</evidence>
<sequence length="1097" mass="122015">MAEGRRYALNPQLDIAQILQEAKSRWLRPSEICEILRNYQRFNLTPDPPYKPPGGSLFLFDRKALRYFRKDGHNWRKKRDGKTVREAHEKLKCGSVDVLHCYYAHGEDNENFQRRSYWMLDGQLEHIVLVHYRDVNEGSRSTIPHLLNSDAMRMSHTDGSQTSSAVCSYLDHLTFPTQPSYATSAQAADWNRQTPSSEFEDAESGEEHSEASLADSLSHSGIHVASSANHTGPENIAGCSGSLAHLRSGDSIDTGILGRLFGPSYANQVPSQNLLLGEDQQKNCEVSQGAGSLGGANFDHQTAASKMPEFFNISRKDSGMLEENVSIEQAKWSVNMPKIFPNTTSEGNEVVNYVANSGNSTLTSDHQKAFIGEGTKENQVKVENSENISNLDHGHSVNIPGYMFQVPNTNLSQSTLQTIDNGSSKVTVASDQPLSYEAQIFYGLKKSLENEGDLKKLDSFGRWMSKEIGKDCDDSLMASDSCNYWNAMDAQNDDKEVSSLSCHMQLDMDSLGPSLSQEQLFTIHDFSPDWAFSGIETKVLIAGTFLGSVEPRSIKWSCMFGELEVSAEVLTSNVIRCKAPLHTPGRVPFYITCSNRIACSEIREFEYRENLSSFSSVPERDLEEVSLQVRFAKLLSTGLDRNWLICSVENCEKCFLKQKLLLMLRDQENEWNVIDKNSKAFESDLRIPKDGLIQKLLKGKLYEWLVCKVHEEGKGPNVLDENGQGAIHLAAALGYEWAMSPIVCAGVSPSFRDVIGRTGLHWAAYFGREETVVELVRLGAAAGAVEHPTSKVPVGKTAADLASSRGHKGIAGYLAEADLTSHLSSLTVKESEMGRFSATLAAEKAIENVQVQNTVSLDGGNGEQLSLRGSLAAVRNSAQAAARIQAAFRLHSFRQRKITDSKSKDTELSVDMMVLSSLKKFPKINHYNESLHMAAVKIQQKYRGWKGRKEFLKIRDRIVKIQAHVRGHQVRKQYKKVVWSVSIVEKAILRWRRKGAGLRGFRAENTTTCIEGKVGATDEYDFLRLGRRQKVASVEKALSRVQSMARHPEGRHQYMRLVACSRKSKLGDEGDGSAQLQNTEEENGGGESNHTIHVALQ</sequence>
<keyword evidence="3" id="KW-0597">Phosphoprotein</keyword>
<evidence type="ECO:0000256" key="6">
    <source>
        <dbReference type="ARBA" id="ARBA00022860"/>
    </source>
</evidence>
<dbReference type="Gene3D" id="2.60.40.10">
    <property type="entry name" value="Immunoglobulins"/>
    <property type="match status" value="1"/>
</dbReference>
<dbReference type="Pfam" id="PF00612">
    <property type="entry name" value="IQ"/>
    <property type="match status" value="2"/>
</dbReference>
<evidence type="ECO:0000256" key="4">
    <source>
        <dbReference type="ARBA" id="ARBA00022737"/>
    </source>
</evidence>
<keyword evidence="10" id="KW-0238">DNA-binding</keyword>
<dbReference type="InterPro" id="IPR027417">
    <property type="entry name" value="P-loop_NTPase"/>
</dbReference>
<keyword evidence="4" id="KW-0677">Repeat</keyword>
<evidence type="ECO:0000256" key="9">
    <source>
        <dbReference type="ARBA" id="ARBA00023054"/>
    </source>
</evidence>
<feature type="region of interest" description="Disordered" evidence="15">
    <location>
        <begin position="184"/>
        <end position="217"/>
    </location>
</feature>
<evidence type="ECO:0000256" key="5">
    <source>
        <dbReference type="ARBA" id="ARBA00022837"/>
    </source>
</evidence>
<dbReference type="InterPro" id="IPR002909">
    <property type="entry name" value="IPT_dom"/>
</dbReference>
<keyword evidence="7" id="KW-0805">Transcription regulation</keyword>
<dbReference type="PANTHER" id="PTHR23335:SF0">
    <property type="entry name" value="CALMODULIN-BINDING TRANSCRIPTION ACTIVATOR 2-LIKE ISOFORM X1"/>
    <property type="match status" value="1"/>
</dbReference>
<dbReference type="Gene3D" id="1.20.5.190">
    <property type="match status" value="1"/>
</dbReference>
<dbReference type="SUPFAM" id="SSF48403">
    <property type="entry name" value="Ankyrin repeat"/>
    <property type="match status" value="1"/>
</dbReference>
<accession>A0AAV8RIA4</accession>
<evidence type="ECO:0000256" key="2">
    <source>
        <dbReference type="ARBA" id="ARBA00008267"/>
    </source>
</evidence>
<evidence type="ECO:0000256" key="14">
    <source>
        <dbReference type="PROSITE-ProRule" id="PRU00023"/>
    </source>
</evidence>
<organism evidence="17 18">
    <name type="scientific">Ensete ventricosum</name>
    <name type="common">Abyssinian banana</name>
    <name type="synonym">Musa ensete</name>
    <dbReference type="NCBI Taxonomy" id="4639"/>
    <lineage>
        <taxon>Eukaryota</taxon>
        <taxon>Viridiplantae</taxon>
        <taxon>Streptophyta</taxon>
        <taxon>Embryophyta</taxon>
        <taxon>Tracheophyta</taxon>
        <taxon>Spermatophyta</taxon>
        <taxon>Magnoliopsida</taxon>
        <taxon>Liliopsida</taxon>
        <taxon>Zingiberales</taxon>
        <taxon>Musaceae</taxon>
        <taxon>Ensete</taxon>
    </lineage>
</organism>